<dbReference type="PIRSF" id="PIRSF005539">
    <property type="entry name" value="Pept_S33_TRI_F1"/>
    <property type="match status" value="1"/>
</dbReference>
<keyword evidence="2 3" id="KW-0378">Hydrolase</keyword>
<comment type="similarity">
    <text evidence="1 3">Belongs to the peptidase S33 family.</text>
</comment>
<dbReference type="EC" id="3.4.11.5" evidence="4"/>
<dbReference type="InterPro" id="IPR029058">
    <property type="entry name" value="AB_hydrolase_fold"/>
</dbReference>
<accession>F0J7U3</accession>
<dbReference type="InterPro" id="IPR000073">
    <property type="entry name" value="AB_hydrolase_1"/>
</dbReference>
<dbReference type="EMBL" id="AP012038">
    <property type="protein sequence ID" value="BAJ83160.1"/>
    <property type="molecule type" value="Genomic_DNA"/>
</dbReference>
<gene>
    <name evidence="4" type="ordered locus">ACMV_P3_00110</name>
</gene>
<dbReference type="AlphaFoldDB" id="F0J7U3"/>
<geneLocation type="plasmid" evidence="4 5">
    <name>pACMV3</name>
</geneLocation>
<keyword evidence="4" id="KW-0645">Protease</keyword>
<evidence type="ECO:0000313" key="5">
    <source>
        <dbReference type="Proteomes" id="UP000007100"/>
    </source>
</evidence>
<reference evidence="4 5" key="1">
    <citation type="submission" date="2010-12" db="EMBL/GenBank/DDBJ databases">
        <title>Whole genome sequence of Acidiphilium multivorum AIU301.</title>
        <authorList>
            <person name="Narita-Yamada S."/>
            <person name="Nakamura S."/>
            <person name="Ito N."/>
            <person name="Takarada H."/>
            <person name="Katano Y."/>
            <person name="Nakazawa H."/>
            <person name="Hosoyama A."/>
            <person name="Yamada R."/>
            <person name="Fujita N."/>
        </authorList>
    </citation>
    <scope>NUCLEOTIDE SEQUENCE [LARGE SCALE GENOMIC DNA]</scope>
    <source>
        <strain evidence="5">DSM 11245 / JCM 8867 / AIU301</strain>
        <plasmid evidence="4 5">pACMV3</plasmid>
    </source>
</reference>
<dbReference type="PANTHER" id="PTHR43194:SF2">
    <property type="entry name" value="PEROXISOMAL MEMBRANE PROTEIN LPX1"/>
    <property type="match status" value="1"/>
</dbReference>
<keyword evidence="4" id="KW-0614">Plasmid</keyword>
<dbReference type="HOGENOM" id="CLU_020336_15_1_5"/>
<dbReference type="KEGG" id="amv:ACMV_P3_00110"/>
<dbReference type="InterPro" id="IPR002410">
    <property type="entry name" value="Peptidase_S33"/>
</dbReference>
<dbReference type="RefSeq" id="WP_013635090.1">
    <property type="nucleotide sequence ID" value="NC_015179.1"/>
</dbReference>
<dbReference type="OrthoDB" id="9796770at2"/>
<evidence type="ECO:0000256" key="3">
    <source>
        <dbReference type="PIRNR" id="PIRNR005539"/>
    </source>
</evidence>
<dbReference type="GO" id="GO:0004177">
    <property type="term" value="F:aminopeptidase activity"/>
    <property type="evidence" value="ECO:0007669"/>
    <property type="project" value="UniProtKB-KW"/>
</dbReference>
<dbReference type="PANTHER" id="PTHR43194">
    <property type="entry name" value="HYDROLASE ALPHA/BETA FOLD FAMILY"/>
    <property type="match status" value="1"/>
</dbReference>
<dbReference type="Gene3D" id="3.40.50.1820">
    <property type="entry name" value="alpha/beta hydrolase"/>
    <property type="match status" value="1"/>
</dbReference>
<dbReference type="Pfam" id="PF00561">
    <property type="entry name" value="Abhydrolase_1"/>
    <property type="match status" value="1"/>
</dbReference>
<name>F0J7U3_ACIMA</name>
<dbReference type="SUPFAM" id="SSF53474">
    <property type="entry name" value="alpha/beta-Hydrolases"/>
    <property type="match status" value="1"/>
</dbReference>
<sequence length="298" mass="33240">MDAGNFAPFDGYRTWYRVSGDLEAGGPPLVVLHGGPGAAHDYVDRFRLLATPRRAVIHYDQLGCGRSTHLPDRGAAFWTVDLFLAELDNLLDHLGIRDRYAVLGQSWGGMLAAEHAVRRPPGLKALVIANSPASMVTWVAEANRLRAELPAEVQQTLLAHERAGTTDHPDYEAAVDVFYHRHLCRLDHWPDEVKRSFAQMAEDPTVYHTMNGPSEFHVIGTLRTWDITERLHVIAVPTLVLSGAFDEATPETVRPYVELIEGARWVLFDQSSHMPHVEETARCMDVVGGFLDTMDEAE</sequence>
<evidence type="ECO:0000256" key="2">
    <source>
        <dbReference type="ARBA" id="ARBA00022801"/>
    </source>
</evidence>
<organism evidence="4 5">
    <name type="scientific">Acidiphilium multivorum (strain DSM 11245 / JCM 8867 / NBRC 100883 / AIU 301)</name>
    <dbReference type="NCBI Taxonomy" id="926570"/>
    <lineage>
        <taxon>Bacteria</taxon>
        <taxon>Pseudomonadati</taxon>
        <taxon>Pseudomonadota</taxon>
        <taxon>Alphaproteobacteria</taxon>
        <taxon>Acetobacterales</taxon>
        <taxon>Acidocellaceae</taxon>
        <taxon>Acidiphilium</taxon>
    </lineage>
</organism>
<dbReference type="NCBIfam" id="TIGR01250">
    <property type="entry name" value="pro_imino_pep_2"/>
    <property type="match status" value="1"/>
</dbReference>
<evidence type="ECO:0000313" key="4">
    <source>
        <dbReference type="EMBL" id="BAJ83160.1"/>
    </source>
</evidence>
<proteinExistence type="inferred from homology"/>
<dbReference type="PRINTS" id="PR00793">
    <property type="entry name" value="PROAMNOPTASE"/>
</dbReference>
<dbReference type="InterPro" id="IPR050228">
    <property type="entry name" value="Carboxylesterase_BioH"/>
</dbReference>
<evidence type="ECO:0000256" key="1">
    <source>
        <dbReference type="ARBA" id="ARBA00010088"/>
    </source>
</evidence>
<dbReference type="Proteomes" id="UP000007100">
    <property type="component" value="Plasmid pACMV3"/>
</dbReference>
<dbReference type="GO" id="GO:0006508">
    <property type="term" value="P:proteolysis"/>
    <property type="evidence" value="ECO:0007669"/>
    <property type="project" value="InterPro"/>
</dbReference>
<keyword evidence="5" id="KW-1185">Reference proteome</keyword>
<keyword evidence="4" id="KW-0031">Aminopeptidase</keyword>
<dbReference type="InterPro" id="IPR005945">
    <property type="entry name" value="Pro_imino_pep"/>
</dbReference>
<protein>
    <submittedName>
        <fullName evidence="4">Peptidase S33</fullName>
        <ecNumber evidence="4">3.4.11.5</ecNumber>
    </submittedName>
</protein>